<keyword evidence="10 13" id="KW-0505">Motor protein</keyword>
<evidence type="ECO:0000256" key="6">
    <source>
        <dbReference type="ARBA" id="ARBA00022741"/>
    </source>
</evidence>
<feature type="compositionally biased region" description="Basic and acidic residues" evidence="14">
    <location>
        <begin position="964"/>
        <end position="978"/>
    </location>
</feature>
<dbReference type="GO" id="GO:0016460">
    <property type="term" value="C:myosin II complex"/>
    <property type="evidence" value="ECO:0007669"/>
    <property type="project" value="TreeGrafter"/>
</dbReference>
<dbReference type="PROSITE" id="PS51456">
    <property type="entry name" value="MYOSIN_MOTOR"/>
    <property type="match status" value="1"/>
</dbReference>
<reference evidence="20" key="1">
    <citation type="submission" date="2016-04" db="UniProtKB">
        <authorList>
            <consortium name="WormBaseParasite"/>
        </authorList>
    </citation>
    <scope>IDENTIFICATION</scope>
</reference>
<dbReference type="FunFam" id="1.20.5.340:FF:000021">
    <property type="entry name" value="Myosin heavy chain, isoform G"/>
    <property type="match status" value="1"/>
</dbReference>
<evidence type="ECO:0000256" key="13">
    <source>
        <dbReference type="PROSITE-ProRule" id="PRU00782"/>
    </source>
</evidence>
<dbReference type="OrthoDB" id="6108017at2759"/>
<feature type="domain" description="Myosin motor" evidence="15">
    <location>
        <begin position="82"/>
        <end position="782"/>
    </location>
</feature>
<dbReference type="InterPro" id="IPR004009">
    <property type="entry name" value="SH3_Myosin"/>
</dbReference>
<dbReference type="Gene3D" id="1.10.287.1490">
    <property type="match status" value="1"/>
</dbReference>
<evidence type="ECO:0000256" key="10">
    <source>
        <dbReference type="ARBA" id="ARBA00023175"/>
    </source>
</evidence>
<dbReference type="GO" id="GO:0045214">
    <property type="term" value="P:sarcomere organization"/>
    <property type="evidence" value="ECO:0007669"/>
    <property type="project" value="TreeGrafter"/>
</dbReference>
<keyword evidence="4" id="KW-0488">Methylation</keyword>
<feature type="region of interest" description="Disordered" evidence="14">
    <location>
        <begin position="1264"/>
        <end position="1288"/>
    </location>
</feature>
<sequence>MNEYEKDPGWQYLRQTREQMATDQSRPYDSKKNCWIPDAEEGYVAAEITSTKGDMVTVVSARGNEVTLKKDLTQEMNPPKFEKTEDMSNLTFLNDASVLHNLRARYGCMLIYTYSGLFCVVINPYKRLPIYTDSVAQMFMGKRRNEMPPHLFAVSDEAYRNMLQDHENQSMLITGESGAGKTENTKKVIAYFAVVGASQSKNVEGEKKVTLEDQIVQTNPVLEAFGNAKTVRNNNSSRFGKFIRIHFSKQGKVASCDIEHYLLEKSRVIRQAPGERCYHIFYQIYSDNVPSLKKDLLLDLPLKDYWFVAQAELTIDGVNDKEEHQLTDEAFDILNFSAEEKKNCYRIISAIMHMGNMKFKQRPREEQAEPDGTEEAEKASNMFGVDSEEFLKALTKPRVKVGAEWVNKGQNVDQVHWAVGAMAKGLYARMFHWLVKKCNLTLDQKGIPRDYFIGVLDIAGFEIFDFNSFEQLWINFVNEKLQQFFNHHMFVLEQEEYEREGIQWTFIDFGLDLQACIELIEKPLGIISMLDEECIVPKATDLTLAQKLCDTHLGKHPNFEKPKPPKGKQSEAHFAMKHYAGTVRYNVTNWLEKNKDPLNDTVVSCMKGSKGNDLLVECWQDYTTQEEAAIQAKEGAGKKKGKSGSFMTVSMMYRESLNNLMNMLNKTHPHFIRCIIPNEKKASGLLDAALVLNQLTCNGVLEGIRICRKGFPNRMIHADFKHRYAILAAAEAKSDDDPKKCGEAMLSLLVNTGKLTEENFRIGKTKIFFKAGILAHLEDIRDERLGQVLTGFQARIRSFLGLSERRRRMQQRAGLLILQRNIRAWCTLRTWEWFLIYGKIKPMLKCGKEAEEMDRMNARIKELEEKIAVEEKARKQMEDESTRLLEEKNSAFTELEEAKAKLSDAEDRLNRVGTLKTDIDKQISELQGRVDDQEDRNSDLSRARKKIESDIENLKKTIQELESRLQKTEDEKQTKDQQIKSLQDEMQQQDENIAKLNKEKKQQEEANRKLMDDLQAEEDKSNRTSKLKGKLEQNLDDIEDSLEREKRSRNEIEKQKRKVEGELKIAQENIDEINRQRQEIESDIKKKDSESQALTTRLEEEQDLVNKLKKQIKDTQSRIAELEDEIESERQSRSKSERIKSDLQRELEELGDRLDEQGGVTAAQVELNKKREAELAKLRRDLEEANMNHENQLAALRKKHNDAVAELGDQIEQAQKQKAKIEKDRIQVQREADDLIAQIEAEASSRMNFEKMAKQYEMQISELQSKSDEQSRQLQELSSQKTRVQSENTDINRQIEEAESQVNAMTRLKNQLTSQLEEARRSLDEEARDRNSLAAQVKNYEHDIDQARASMEEEIEAKSEILRQLSHANAEIQQWQTRFESEGLLQADELEDAKKRQIQKINELQEALDAANSKICNLEKTKSRLVSDLDDAQLDVERANSYAGQLEKKQKGFDKIIDDWRRKTDDLATEVDNAQREARNLSTDLFKTKSDQDEILEVIEGLRRENKGLTQEIKDLTDQLSEGGRSVFDMQKIIRRLEVEKEELQHALDEAEAALEAEESKVLRAQVEVSQIRSEIEKRIQEKEEEFENTRKNHQRAIESMQASLENESKGKVDLIRLKKKLESDINDLEIALDHANLANADAQKNVKKYQDQIRELQQQVEIEQHSREEIREQYLNMEKKATMLQSEKEEMVVAMDQAERARKQAEREANEARTQCNELTAQAESLANIKRKLDAELLAIQTDLDETLNEYKQSEERCKTAVNDAARLAELLRQEQENTQQNERVRKSLELQLKEMQARLDEAEAAALKGGKKVISKLESRIRELENELDGEQRRFQETNKILSKHDRRIRELQFQVDEDKKNADRTRDLIDKLQNKLKAQKKQIEEAEELANVNLQKFRQVQHQLDDAEERADHAENSLSKMRAKSRSGTAMPSGIQNSQSAAILRSPSRSMF</sequence>
<keyword evidence="7 13" id="KW-0067">ATP-binding</keyword>
<accession>A0A0N4ULV5</accession>
<dbReference type="Gene3D" id="2.30.30.360">
    <property type="entry name" value="Myosin S1 fragment, N-terminal"/>
    <property type="match status" value="1"/>
</dbReference>
<evidence type="ECO:0000313" key="20">
    <source>
        <dbReference type="WBParaSite" id="DME_0000879801-mRNA-1"/>
    </source>
</evidence>
<evidence type="ECO:0000256" key="9">
    <source>
        <dbReference type="ARBA" id="ARBA00023123"/>
    </source>
</evidence>
<dbReference type="Gene3D" id="1.20.58.530">
    <property type="match status" value="1"/>
</dbReference>
<feature type="compositionally biased region" description="Basic and acidic residues" evidence="14">
    <location>
        <begin position="998"/>
        <end position="1022"/>
    </location>
</feature>
<feature type="compositionally biased region" description="Polar residues" evidence="14">
    <location>
        <begin position="1929"/>
        <end position="1955"/>
    </location>
</feature>
<dbReference type="Gene3D" id="1.20.120.720">
    <property type="entry name" value="Myosin VI head, motor domain, U50 subdomain"/>
    <property type="match status" value="1"/>
</dbReference>
<dbReference type="GO" id="GO:0040011">
    <property type="term" value="P:locomotion"/>
    <property type="evidence" value="ECO:0007669"/>
    <property type="project" value="UniProtKB-ARBA"/>
</dbReference>
<evidence type="ECO:0000256" key="3">
    <source>
        <dbReference type="ARBA" id="ARBA00022433"/>
    </source>
</evidence>
<dbReference type="Pfam" id="PF01576">
    <property type="entry name" value="Myosin_tail_1"/>
    <property type="match status" value="1"/>
</dbReference>
<keyword evidence="6 13" id="KW-0547">Nucleotide-binding</keyword>
<dbReference type="PANTHER" id="PTHR45615:SF58">
    <property type="entry name" value="HOLOCENTRIC CHROMOSOME BINDING PROTEIN-RELATED"/>
    <property type="match status" value="1"/>
</dbReference>
<dbReference type="FunFam" id="3.40.850.10:FF:000024">
    <property type="entry name" value="Myosin heavy chain, isoform J"/>
    <property type="match status" value="1"/>
</dbReference>
<dbReference type="FunFam" id="1.20.5.340:FF:000036">
    <property type="entry name" value="Myosin heavy chain"/>
    <property type="match status" value="1"/>
</dbReference>
<evidence type="ECO:0000256" key="11">
    <source>
        <dbReference type="ARBA" id="ARBA00023179"/>
    </source>
</evidence>
<dbReference type="SMART" id="SM00242">
    <property type="entry name" value="MYSc"/>
    <property type="match status" value="1"/>
</dbReference>
<dbReference type="AlphaFoldDB" id="A0A0N4ULV5"/>
<dbReference type="InterPro" id="IPR014751">
    <property type="entry name" value="XRCC4-like_C"/>
</dbReference>
<evidence type="ECO:0000256" key="7">
    <source>
        <dbReference type="ARBA" id="ARBA00022840"/>
    </source>
</evidence>
<dbReference type="PROSITE" id="PS51844">
    <property type="entry name" value="SH3_LIKE"/>
    <property type="match status" value="1"/>
</dbReference>
<dbReference type="EMBL" id="UYYG01000074">
    <property type="protein sequence ID" value="VDN52701.1"/>
    <property type="molecule type" value="Genomic_DNA"/>
</dbReference>
<feature type="domain" description="Myosin N-terminal SH3-like" evidence="16">
    <location>
        <begin position="29"/>
        <end position="78"/>
    </location>
</feature>
<protein>
    <submittedName>
        <fullName evidence="20">Myosin head</fullName>
    </submittedName>
</protein>
<comment type="similarity">
    <text evidence="2 13">Belongs to the TRAFAC class myosin-kinesin ATPase superfamily. Myosin family.</text>
</comment>
<evidence type="ECO:0000256" key="8">
    <source>
        <dbReference type="ARBA" id="ARBA00023054"/>
    </source>
</evidence>
<evidence type="ECO:0000256" key="2">
    <source>
        <dbReference type="ARBA" id="ARBA00008314"/>
    </source>
</evidence>
<dbReference type="InterPro" id="IPR036961">
    <property type="entry name" value="Kinesin_motor_dom_sf"/>
</dbReference>
<gene>
    <name evidence="17" type="ORF">DME_LOCUS2674</name>
</gene>
<keyword evidence="9 13" id="KW-0518">Myosin</keyword>
<evidence type="ECO:0000256" key="12">
    <source>
        <dbReference type="ARBA" id="ARBA00023203"/>
    </source>
</evidence>
<keyword evidence="19" id="KW-1185">Reference proteome</keyword>
<evidence type="ECO:0000256" key="14">
    <source>
        <dbReference type="SAM" id="MobiDB-lite"/>
    </source>
</evidence>
<dbReference type="STRING" id="318479.A0A0N4ULV5"/>
<dbReference type="FunFam" id="1.20.58.530:FF:000001">
    <property type="entry name" value="Myosin heavy chain"/>
    <property type="match status" value="1"/>
</dbReference>
<dbReference type="PANTHER" id="PTHR45615">
    <property type="entry name" value="MYOSIN HEAVY CHAIN, NON-MUSCLE"/>
    <property type="match status" value="1"/>
</dbReference>
<dbReference type="SUPFAM" id="SSF52540">
    <property type="entry name" value="P-loop containing nucleoside triphosphate hydrolases"/>
    <property type="match status" value="1"/>
</dbReference>
<dbReference type="FunFam" id="1.20.5.370:FF:000008">
    <property type="entry name" value="Myosin heavy chain"/>
    <property type="match status" value="1"/>
</dbReference>
<dbReference type="InterPro" id="IPR002928">
    <property type="entry name" value="Myosin_tail"/>
</dbReference>
<feature type="region of interest" description="Disordered" evidence="14">
    <location>
        <begin position="1908"/>
        <end position="1955"/>
    </location>
</feature>
<keyword evidence="8" id="KW-0175">Coiled coil</keyword>
<reference evidence="17 19" key="2">
    <citation type="submission" date="2018-11" db="EMBL/GenBank/DDBJ databases">
        <authorList>
            <consortium name="Pathogen Informatics"/>
        </authorList>
    </citation>
    <scope>NUCLEOTIDE SEQUENCE [LARGE SCALE GENOMIC DNA]</scope>
</reference>
<comment type="subcellular location">
    <subcellularLocation>
        <location evidence="1">Cytoplasm</location>
        <location evidence="1">Myofibril</location>
    </subcellularLocation>
</comment>
<dbReference type="Gene3D" id="1.20.5.370">
    <property type="match status" value="3"/>
</dbReference>
<dbReference type="GO" id="GO:0006936">
    <property type="term" value="P:muscle contraction"/>
    <property type="evidence" value="ECO:0007669"/>
    <property type="project" value="UniProtKB-ARBA"/>
</dbReference>
<dbReference type="Gene3D" id="1.20.5.340">
    <property type="match status" value="3"/>
</dbReference>
<evidence type="ECO:0000256" key="1">
    <source>
        <dbReference type="ARBA" id="ARBA00004657"/>
    </source>
</evidence>
<dbReference type="Gene3D" id="3.40.850.10">
    <property type="entry name" value="Kinesin motor domain"/>
    <property type="match status" value="1"/>
</dbReference>
<dbReference type="Gene3D" id="1.10.10.820">
    <property type="match status" value="1"/>
</dbReference>
<keyword evidence="12 13" id="KW-0009">Actin-binding</keyword>
<evidence type="ECO:0000313" key="19">
    <source>
        <dbReference type="Proteomes" id="UP000274756"/>
    </source>
</evidence>
<dbReference type="GO" id="GO:0031672">
    <property type="term" value="C:A band"/>
    <property type="evidence" value="ECO:0007669"/>
    <property type="project" value="UniProtKB-ARBA"/>
</dbReference>
<evidence type="ECO:0000313" key="18">
    <source>
        <dbReference type="Proteomes" id="UP000038040"/>
    </source>
</evidence>
<evidence type="ECO:0000313" key="17">
    <source>
        <dbReference type="EMBL" id="VDN52701.1"/>
    </source>
</evidence>
<dbReference type="GO" id="GO:0051015">
    <property type="term" value="F:actin filament binding"/>
    <property type="evidence" value="ECO:0007669"/>
    <property type="project" value="InterPro"/>
</dbReference>
<dbReference type="GO" id="GO:0000146">
    <property type="term" value="F:microfilament motor activity"/>
    <property type="evidence" value="ECO:0007669"/>
    <property type="project" value="TreeGrafter"/>
</dbReference>
<dbReference type="InterPro" id="IPR008989">
    <property type="entry name" value="Myosin_S1_N"/>
</dbReference>
<feature type="region of interest" description="Disordered" evidence="14">
    <location>
        <begin position="359"/>
        <end position="379"/>
    </location>
</feature>
<name>A0A0N4ULV5_DRAME</name>
<feature type="region of interest" description="Actin-binding" evidence="13">
    <location>
        <begin position="657"/>
        <end position="679"/>
    </location>
</feature>
<dbReference type="GO" id="GO:0005863">
    <property type="term" value="C:striated muscle myosin thick filament"/>
    <property type="evidence" value="ECO:0007669"/>
    <property type="project" value="UniProtKB-ARBA"/>
</dbReference>
<dbReference type="Gene3D" id="1.20.5.1160">
    <property type="entry name" value="Vasodilator-stimulated phosphoprotein"/>
    <property type="match status" value="1"/>
</dbReference>
<dbReference type="Proteomes" id="UP000274756">
    <property type="component" value="Unassembled WGS sequence"/>
</dbReference>
<keyword evidence="3" id="KW-0787">Thick filament</keyword>
<organism evidence="18 20">
    <name type="scientific">Dracunculus medinensis</name>
    <name type="common">Guinea worm</name>
    <dbReference type="NCBI Taxonomy" id="318479"/>
    <lineage>
        <taxon>Eukaryota</taxon>
        <taxon>Metazoa</taxon>
        <taxon>Ecdysozoa</taxon>
        <taxon>Nematoda</taxon>
        <taxon>Chromadorea</taxon>
        <taxon>Rhabditida</taxon>
        <taxon>Spirurina</taxon>
        <taxon>Dracunculoidea</taxon>
        <taxon>Dracunculidae</taxon>
        <taxon>Dracunculus</taxon>
    </lineage>
</organism>
<evidence type="ECO:0000256" key="5">
    <source>
        <dbReference type="ARBA" id="ARBA00022490"/>
    </source>
</evidence>
<dbReference type="FunFam" id="1.20.5.370:FF:000009">
    <property type="entry name" value="Myosin heavy chain, isoform G"/>
    <property type="match status" value="1"/>
</dbReference>
<evidence type="ECO:0000259" key="15">
    <source>
        <dbReference type="PROSITE" id="PS51456"/>
    </source>
</evidence>
<dbReference type="FunFam" id="1.20.5.4820:FF:000002">
    <property type="entry name" value="Myosin heavy chain 10"/>
    <property type="match status" value="1"/>
</dbReference>
<dbReference type="FunFam" id="1.10.10.820:FF:000001">
    <property type="entry name" value="Myosin heavy chain"/>
    <property type="match status" value="1"/>
</dbReference>
<dbReference type="Pfam" id="PF00063">
    <property type="entry name" value="Myosin_head"/>
    <property type="match status" value="1"/>
</dbReference>
<dbReference type="FunFam" id="2.30.30.360:FF:000001">
    <property type="entry name" value="Myosin heavy chain"/>
    <property type="match status" value="1"/>
</dbReference>
<evidence type="ECO:0000256" key="4">
    <source>
        <dbReference type="ARBA" id="ARBA00022481"/>
    </source>
</evidence>
<dbReference type="GO" id="GO:0008307">
    <property type="term" value="F:structural constituent of muscle"/>
    <property type="evidence" value="ECO:0007669"/>
    <property type="project" value="UniProtKB-ARBA"/>
</dbReference>
<dbReference type="Proteomes" id="UP000038040">
    <property type="component" value="Unplaced"/>
</dbReference>
<dbReference type="SUPFAM" id="SSF90257">
    <property type="entry name" value="Myosin rod fragments"/>
    <property type="match status" value="5"/>
</dbReference>
<feature type="region of interest" description="Disordered" evidence="14">
    <location>
        <begin position="964"/>
        <end position="986"/>
    </location>
</feature>
<keyword evidence="5" id="KW-0963">Cytoplasm</keyword>
<dbReference type="GO" id="GO:0031033">
    <property type="term" value="P:myosin filament organization"/>
    <property type="evidence" value="ECO:0007669"/>
    <property type="project" value="UniProtKB-ARBA"/>
</dbReference>
<proteinExistence type="inferred from homology"/>
<evidence type="ECO:0000259" key="16">
    <source>
        <dbReference type="PROSITE" id="PS51844"/>
    </source>
</evidence>
<dbReference type="CDD" id="cd01377">
    <property type="entry name" value="MYSc_class_II"/>
    <property type="match status" value="1"/>
</dbReference>
<dbReference type="Pfam" id="PF02736">
    <property type="entry name" value="Myosin_N"/>
    <property type="match status" value="1"/>
</dbReference>
<keyword evidence="11" id="KW-0514">Muscle protein</keyword>
<dbReference type="WBParaSite" id="DME_0000879801-mRNA-1">
    <property type="protein sequence ID" value="DME_0000879801-mRNA-1"/>
    <property type="gene ID" value="DME_0000879801"/>
</dbReference>
<dbReference type="Gene3D" id="1.20.5.4820">
    <property type="match status" value="1"/>
</dbReference>
<feature type="region of interest" description="Disordered" evidence="14">
    <location>
        <begin position="998"/>
        <end position="1032"/>
    </location>
</feature>
<dbReference type="InterPro" id="IPR027417">
    <property type="entry name" value="P-loop_NTPase"/>
</dbReference>
<dbReference type="InterPro" id="IPR001609">
    <property type="entry name" value="Myosin_head_motor_dom-like"/>
</dbReference>
<feature type="binding site" evidence="13">
    <location>
        <begin position="175"/>
        <end position="182"/>
    </location>
    <ligand>
        <name>ATP</name>
        <dbReference type="ChEBI" id="CHEBI:30616"/>
    </ligand>
</feature>
<dbReference type="PRINTS" id="PR00193">
    <property type="entry name" value="MYOSINHEAVY"/>
</dbReference>
<dbReference type="FunFam" id="1.20.5.340:FF:000025">
    <property type="entry name" value="Myosin heavy chain, isoform G"/>
    <property type="match status" value="1"/>
</dbReference>
<dbReference type="FunFam" id="1.20.120.720:FF:000001">
    <property type="entry name" value="Myosin heavy chain, muscle"/>
    <property type="match status" value="1"/>
</dbReference>
<dbReference type="GO" id="GO:0005524">
    <property type="term" value="F:ATP binding"/>
    <property type="evidence" value="ECO:0007669"/>
    <property type="project" value="UniProtKB-UniRule"/>
</dbReference>